<keyword evidence="2 3" id="KW-0472">Membrane</keyword>
<proteinExistence type="inferred from homology"/>
<dbReference type="InterPro" id="IPR050768">
    <property type="entry name" value="UPF0353/GerABKA_families"/>
</dbReference>
<feature type="transmembrane region" description="Helical" evidence="3">
    <location>
        <begin position="378"/>
        <end position="395"/>
    </location>
</feature>
<evidence type="ECO:0000313" key="5">
    <source>
        <dbReference type="Proteomes" id="UP000297776"/>
    </source>
</evidence>
<keyword evidence="3" id="KW-0812">Transmembrane</keyword>
<keyword evidence="5" id="KW-1185">Reference proteome</keyword>
<feature type="transmembrane region" description="Helical" evidence="3">
    <location>
        <begin position="407"/>
        <end position="432"/>
    </location>
</feature>
<comment type="similarity">
    <text evidence="1">Belongs to the GerABKA family.</text>
</comment>
<dbReference type="AlphaFoldDB" id="A0A4Y8LNW5"/>
<dbReference type="Proteomes" id="UP000297776">
    <property type="component" value="Unassembled WGS sequence"/>
</dbReference>
<evidence type="ECO:0000256" key="1">
    <source>
        <dbReference type="ARBA" id="ARBA00005278"/>
    </source>
</evidence>
<dbReference type="RefSeq" id="WP_134380214.1">
    <property type="nucleotide sequence ID" value="NZ_SORX01000002.1"/>
</dbReference>
<keyword evidence="3" id="KW-1133">Transmembrane helix</keyword>
<dbReference type="InterPro" id="IPR004995">
    <property type="entry name" value="Spore_Ger"/>
</dbReference>
<dbReference type="EMBL" id="SORX01000002">
    <property type="protein sequence ID" value="TFE03131.1"/>
    <property type="molecule type" value="Genomic_DNA"/>
</dbReference>
<evidence type="ECO:0000256" key="3">
    <source>
        <dbReference type="SAM" id="Phobius"/>
    </source>
</evidence>
<gene>
    <name evidence="4" type="ORF">E2626_04775</name>
</gene>
<feature type="transmembrane region" description="Helical" evidence="3">
    <location>
        <begin position="284"/>
        <end position="303"/>
    </location>
</feature>
<accession>A0A4Y8LNW5</accession>
<evidence type="ECO:0000256" key="2">
    <source>
        <dbReference type="ARBA" id="ARBA00023136"/>
    </source>
</evidence>
<sequence>MNKLPKKNRELDSRLKEAGLGISFDFIVRKIDFGDHSINIYAVNGLCETRFIMKVLDELSALHEVDRRKNFKALVDQRIIHHSVEVTDKEDELIRQVFSGLIALKIDGEEECFLIDVRSYPGRQPEEPDTERVVRGSRDGFVENIIVNTALTRRRIRDKGMRFEMLEIGERSKMDVAIGYIEGIANKELVDIIKKEIEQIHTDGLVMTDKSLEEYIVKQGFNPYPLVRFTERADIAAEHLLEGHICIYIDTSPSVIIAPSTFFHHVQHAEEYRQSPAAGTMLRLLRFSGIVASLILLPLWYLLAIDPSLKPLELSFIGVREETAIPLILQILLADIGLEFLRMAAIHTPTPLSTAMGLIAAVLIGQIAIDVGLFVPEVILYVAIAAIGTFATPSYELSIANKTVRILLLILVAFFHASGLVIGITVMILFLAQMKVFTVPYLWPLLPFRPLALLQIITRVPVTSSVLRPMVVKAEDRIRQKRTN</sequence>
<dbReference type="GO" id="GO:0009847">
    <property type="term" value="P:spore germination"/>
    <property type="evidence" value="ECO:0007669"/>
    <property type="project" value="InterPro"/>
</dbReference>
<dbReference type="GO" id="GO:0016020">
    <property type="term" value="C:membrane"/>
    <property type="evidence" value="ECO:0007669"/>
    <property type="project" value="InterPro"/>
</dbReference>
<reference evidence="4 5" key="1">
    <citation type="submission" date="2019-03" db="EMBL/GenBank/DDBJ databases">
        <authorList>
            <person name="Yang Y."/>
        </authorList>
    </citation>
    <scope>NUCLEOTIDE SEQUENCE [LARGE SCALE GENOMIC DNA]</scope>
    <source>
        <strain evidence="4 5">ASL-1</strain>
    </source>
</reference>
<evidence type="ECO:0000313" key="4">
    <source>
        <dbReference type="EMBL" id="TFE03131.1"/>
    </source>
</evidence>
<comment type="caution">
    <text evidence="4">The sequence shown here is derived from an EMBL/GenBank/DDBJ whole genome shotgun (WGS) entry which is preliminary data.</text>
</comment>
<protein>
    <submittedName>
        <fullName evidence="4">Spore germination protein</fullName>
    </submittedName>
</protein>
<name>A0A4Y8LNW5_9BACL</name>
<dbReference type="OrthoDB" id="9772630at2"/>
<dbReference type="PANTHER" id="PTHR22550">
    <property type="entry name" value="SPORE GERMINATION PROTEIN"/>
    <property type="match status" value="1"/>
</dbReference>
<dbReference type="PIRSF" id="PIRSF005690">
    <property type="entry name" value="GerBA"/>
    <property type="match status" value="1"/>
</dbReference>
<dbReference type="PANTHER" id="PTHR22550:SF9">
    <property type="entry name" value="STAGE V SPORULATION PROTEIN AF"/>
    <property type="match status" value="1"/>
</dbReference>
<dbReference type="Pfam" id="PF03323">
    <property type="entry name" value="GerA"/>
    <property type="match status" value="1"/>
</dbReference>
<feature type="transmembrane region" description="Helical" evidence="3">
    <location>
        <begin position="353"/>
        <end position="372"/>
    </location>
</feature>
<organism evidence="4 5">
    <name type="scientific">Jeotgalibacillus salarius</name>
    <dbReference type="NCBI Taxonomy" id="546023"/>
    <lineage>
        <taxon>Bacteria</taxon>
        <taxon>Bacillati</taxon>
        <taxon>Bacillota</taxon>
        <taxon>Bacilli</taxon>
        <taxon>Bacillales</taxon>
        <taxon>Caryophanaceae</taxon>
        <taxon>Jeotgalibacillus</taxon>
    </lineage>
</organism>